<accession>Q2J4E0</accession>
<dbReference type="EMBL" id="CP000249">
    <property type="protein sequence ID" value="ABD13852.1"/>
    <property type="molecule type" value="Genomic_DNA"/>
</dbReference>
<dbReference type="HOGENOM" id="CLU_1913989_0_0_11"/>
<dbReference type="InterPro" id="IPR010095">
    <property type="entry name" value="Cas12f1-like_TNB"/>
</dbReference>
<evidence type="ECO:0000256" key="1">
    <source>
        <dbReference type="ARBA" id="ARBA00023125"/>
    </source>
</evidence>
<evidence type="ECO:0000259" key="3">
    <source>
        <dbReference type="Pfam" id="PF07282"/>
    </source>
</evidence>
<dbReference type="PhylomeDB" id="Q2J4E0"/>
<protein>
    <recommendedName>
        <fullName evidence="3">Cas12f1-like TNB domain-containing protein</fullName>
    </recommendedName>
</protein>
<organism evidence="4 5">
    <name type="scientific">Frankia casuarinae (strain DSM 45818 / CECT 9043 / HFP020203 / CcI3)</name>
    <dbReference type="NCBI Taxonomy" id="106370"/>
    <lineage>
        <taxon>Bacteria</taxon>
        <taxon>Bacillati</taxon>
        <taxon>Actinomycetota</taxon>
        <taxon>Actinomycetes</taxon>
        <taxon>Frankiales</taxon>
        <taxon>Frankiaceae</taxon>
        <taxon>Frankia</taxon>
    </lineage>
</organism>
<dbReference type="eggNOG" id="COG2452">
    <property type="taxonomic scope" value="Bacteria"/>
</dbReference>
<dbReference type="AlphaFoldDB" id="Q2J4E0"/>
<gene>
    <name evidence="4" type="ordered locus">Francci3_4506</name>
</gene>
<evidence type="ECO:0000313" key="5">
    <source>
        <dbReference type="Proteomes" id="UP000001937"/>
    </source>
</evidence>
<feature type="region of interest" description="Disordered" evidence="2">
    <location>
        <begin position="89"/>
        <end position="132"/>
    </location>
</feature>
<dbReference type="Pfam" id="PF07282">
    <property type="entry name" value="Cas12f1-like_TNB"/>
    <property type="match status" value="1"/>
</dbReference>
<feature type="compositionally biased region" description="Polar residues" evidence="2">
    <location>
        <begin position="119"/>
        <end position="132"/>
    </location>
</feature>
<name>Q2J4E0_FRACC</name>
<evidence type="ECO:0000313" key="4">
    <source>
        <dbReference type="EMBL" id="ABD13852.1"/>
    </source>
</evidence>
<dbReference type="Proteomes" id="UP000001937">
    <property type="component" value="Chromosome"/>
</dbReference>
<reference evidence="4 5" key="1">
    <citation type="journal article" date="2007" name="Genome Res.">
        <title>Genome characteristics of facultatively symbiotic Frankia sp. strains reflect host range and host plant biogeography.</title>
        <authorList>
            <person name="Normand P."/>
            <person name="Lapierre P."/>
            <person name="Tisa L.S."/>
            <person name="Gogarten J.P."/>
            <person name="Alloisio N."/>
            <person name="Bagnarol E."/>
            <person name="Bassi C.A."/>
            <person name="Berry A.M."/>
            <person name="Bickhart D.M."/>
            <person name="Choisne N."/>
            <person name="Couloux A."/>
            <person name="Cournoyer B."/>
            <person name="Cruveiller S."/>
            <person name="Daubin V."/>
            <person name="Demange N."/>
            <person name="Francino M.P."/>
            <person name="Goltsman E."/>
            <person name="Huang Y."/>
            <person name="Kopp O.R."/>
            <person name="Labarre L."/>
            <person name="Lapidus A."/>
            <person name="Lavire C."/>
            <person name="Marechal J."/>
            <person name="Martinez M."/>
            <person name="Mastronunzio J.E."/>
            <person name="Mullin B.C."/>
            <person name="Niemann J."/>
            <person name="Pujic P."/>
            <person name="Rawnsley T."/>
            <person name="Rouy Z."/>
            <person name="Schenowitz C."/>
            <person name="Sellstedt A."/>
            <person name="Tavares F."/>
            <person name="Tomkins J.P."/>
            <person name="Vallenet D."/>
            <person name="Valverde C."/>
            <person name="Wall L.G."/>
            <person name="Wang Y."/>
            <person name="Medigue C."/>
            <person name="Benson D.R."/>
        </authorList>
    </citation>
    <scope>NUCLEOTIDE SEQUENCE [LARGE SCALE GENOMIC DNA]</scope>
    <source>
        <strain evidence="5">DSM 45818 / CECT 9043 / CcI3</strain>
    </source>
</reference>
<dbReference type="eggNOG" id="COG0675">
    <property type="taxonomic scope" value="Bacteria"/>
</dbReference>
<proteinExistence type="predicted"/>
<evidence type="ECO:0000256" key="2">
    <source>
        <dbReference type="SAM" id="MobiDB-lite"/>
    </source>
</evidence>
<sequence>MGRHRRAHPGTDVAAMLAPLGRRLLVVDPAEVDDDLVRDVTEILTSLCARPHASLTLSELTFTCQSCGLVGDRDLNAAVNLSNLVAASTSETVNARGADRKTPSAGRAAGKREPGTAPAGQTGSASPQGEAA</sequence>
<keyword evidence="1" id="KW-0238">DNA-binding</keyword>
<keyword evidence="5" id="KW-1185">Reference proteome</keyword>
<dbReference type="GO" id="GO:0003677">
    <property type="term" value="F:DNA binding"/>
    <property type="evidence" value="ECO:0007669"/>
    <property type="project" value="UniProtKB-KW"/>
</dbReference>
<dbReference type="KEGG" id="fra:Francci3_4506"/>
<feature type="domain" description="Cas12f1-like TNB" evidence="3">
    <location>
        <begin position="48"/>
        <end position="81"/>
    </location>
</feature>